<dbReference type="eggNOG" id="ENOG503442A">
    <property type="taxonomic scope" value="Bacteria"/>
</dbReference>
<dbReference type="Proteomes" id="UP000014975">
    <property type="component" value="Unassembled WGS sequence"/>
</dbReference>
<gene>
    <name evidence="2" type="ORF">dsat_0028</name>
</gene>
<keyword evidence="2" id="KW-0255">Endonuclease</keyword>
<dbReference type="Pfam" id="PF03372">
    <property type="entry name" value="Exo_endo_phos"/>
    <property type="match status" value="1"/>
</dbReference>
<protein>
    <submittedName>
        <fullName evidence="2">Endonuclease/exonuclease/phosphatase</fullName>
    </submittedName>
</protein>
<comment type="caution">
    <text evidence="2">The sequence shown here is derived from an EMBL/GenBank/DDBJ whole genome shotgun (WGS) entry which is preliminary data.</text>
</comment>
<dbReference type="SUPFAM" id="SSF56219">
    <property type="entry name" value="DNase I-like"/>
    <property type="match status" value="1"/>
</dbReference>
<dbReference type="GO" id="GO:0004527">
    <property type="term" value="F:exonuclease activity"/>
    <property type="evidence" value="ECO:0007669"/>
    <property type="project" value="UniProtKB-KW"/>
</dbReference>
<dbReference type="GO" id="GO:0004519">
    <property type="term" value="F:endonuclease activity"/>
    <property type="evidence" value="ECO:0007669"/>
    <property type="project" value="UniProtKB-KW"/>
</dbReference>
<evidence type="ECO:0000313" key="2">
    <source>
        <dbReference type="EMBL" id="EPR34380.1"/>
    </source>
</evidence>
<keyword evidence="2" id="KW-0269">Exonuclease</keyword>
<keyword evidence="3" id="KW-1185">Reference proteome</keyword>
<keyword evidence="2" id="KW-0540">Nuclease</keyword>
<reference evidence="2 3" key="1">
    <citation type="journal article" date="2013" name="Genome Announc.">
        <title>Draft genome sequences for three mercury-methylating, sulfate-reducing bacteria.</title>
        <authorList>
            <person name="Brown S.D."/>
            <person name="Hurt R.A.Jr."/>
            <person name="Gilmour C.C."/>
            <person name="Elias D.A."/>
        </authorList>
    </citation>
    <scope>NUCLEOTIDE SEQUENCE [LARGE SCALE GENOMIC DNA]</scope>
    <source>
        <strain evidence="2 3">DSM 16529</strain>
    </source>
</reference>
<dbReference type="OrthoDB" id="9803914at2"/>
<keyword evidence="2" id="KW-0378">Hydrolase</keyword>
<proteinExistence type="predicted"/>
<dbReference type="AlphaFoldDB" id="S7TCW2"/>
<evidence type="ECO:0000313" key="3">
    <source>
        <dbReference type="Proteomes" id="UP000014975"/>
    </source>
</evidence>
<dbReference type="InterPro" id="IPR005135">
    <property type="entry name" value="Endo/exonuclease/phosphatase"/>
</dbReference>
<organism evidence="2 3">
    <name type="scientific">Alkalidesulfovibrio alkalitolerans DSM 16529</name>
    <dbReference type="NCBI Taxonomy" id="1121439"/>
    <lineage>
        <taxon>Bacteria</taxon>
        <taxon>Pseudomonadati</taxon>
        <taxon>Thermodesulfobacteriota</taxon>
        <taxon>Desulfovibrionia</taxon>
        <taxon>Desulfovibrionales</taxon>
        <taxon>Desulfovibrionaceae</taxon>
        <taxon>Alkalidesulfovibrio</taxon>
    </lineage>
</organism>
<dbReference type="STRING" id="1121439.dsat_0028"/>
<dbReference type="RefSeq" id="WP_020885434.1">
    <property type="nucleotide sequence ID" value="NZ_ATHI01000011.1"/>
</dbReference>
<name>S7TCW2_9BACT</name>
<dbReference type="Gene3D" id="3.60.10.10">
    <property type="entry name" value="Endonuclease/exonuclease/phosphatase"/>
    <property type="match status" value="1"/>
</dbReference>
<sequence length="245" mass="27295">MIRIATLNMNHRTNAIPVPGSFFDIVMDLSPDVLILTEYVHGRNSHNFACRMNAMGFCFHCSNYVPGQNQVLIASKGEMHIGGMSVQCGDPCDPPNFLHVRTLDMDIFGVRMPIPKNAAKKREYWLHITNKLLNTNGPAILMGDFNMDFWGRQRSAGCQQIHALLANGWQSKNPNPLSEGSYIGSRKNGAGERVSSRLDHFVASSHFRVCSAMYLQDVSGRYIVGDESGSFTDHAILSVELDLNY</sequence>
<evidence type="ECO:0000259" key="1">
    <source>
        <dbReference type="Pfam" id="PF03372"/>
    </source>
</evidence>
<accession>S7TCW2</accession>
<feature type="domain" description="Endonuclease/exonuclease/phosphatase" evidence="1">
    <location>
        <begin position="6"/>
        <end position="234"/>
    </location>
</feature>
<dbReference type="EMBL" id="ATHI01000011">
    <property type="protein sequence ID" value="EPR34380.1"/>
    <property type="molecule type" value="Genomic_DNA"/>
</dbReference>
<dbReference type="InterPro" id="IPR036691">
    <property type="entry name" value="Endo/exonu/phosph_ase_sf"/>
</dbReference>